<dbReference type="Proteomes" id="UP001149165">
    <property type="component" value="Unassembled WGS sequence"/>
</dbReference>
<proteinExistence type="predicted"/>
<evidence type="ECO:0000313" key="2">
    <source>
        <dbReference type="EMBL" id="KAJ5097382.1"/>
    </source>
</evidence>
<dbReference type="SUPFAM" id="SSF51735">
    <property type="entry name" value="NAD(P)-binding Rossmann-fold domains"/>
    <property type="match status" value="1"/>
</dbReference>
<organism evidence="2 3">
    <name type="scientific">Penicillium angulare</name>
    <dbReference type="NCBI Taxonomy" id="116970"/>
    <lineage>
        <taxon>Eukaryota</taxon>
        <taxon>Fungi</taxon>
        <taxon>Dikarya</taxon>
        <taxon>Ascomycota</taxon>
        <taxon>Pezizomycotina</taxon>
        <taxon>Eurotiomycetes</taxon>
        <taxon>Eurotiomycetidae</taxon>
        <taxon>Eurotiales</taxon>
        <taxon>Aspergillaceae</taxon>
        <taxon>Penicillium</taxon>
    </lineage>
</organism>
<dbReference type="OrthoDB" id="2130169at2759"/>
<dbReference type="Pfam" id="PF01370">
    <property type="entry name" value="Epimerase"/>
    <property type="match status" value="1"/>
</dbReference>
<sequence>MKTVFITGASGYIGGDILVELISKYPAYNYRFLVRGEKNKAQIQSVYPSVSIVSGDLNDSEILTNESAGADIVIHTADAADHLSAAQAIAKGGLEGHTPDRPLYWLHTSGAGLLSFYDEESKIYGERTHDDVKDIDEILSLPDRAFHRLVDKTVLHAGAENPAVLKTAIISPTTVYGTGRGPCSRRSRQICEMAKFILKENKIPIVGRGQSIGSNVHVRSVTELNMHLFEAAIQQRDENLLWGSNAYYLVEQGEHCWGDVANSIAQKATEEGLLSAPHERIELDMESAYQLAGFEATSWGYNMRCRASRARSLLGWQPSGPSLDDELLQIIREEYNRLQQD</sequence>
<comment type="caution">
    <text evidence="2">The sequence shown here is derived from an EMBL/GenBank/DDBJ whole genome shotgun (WGS) entry which is preliminary data.</text>
</comment>
<dbReference type="EMBL" id="JAPQKH010000005">
    <property type="protein sequence ID" value="KAJ5097382.1"/>
    <property type="molecule type" value="Genomic_DNA"/>
</dbReference>
<protein>
    <submittedName>
        <fullName evidence="2">Nucleoside-diphosphate-sugar epimerase</fullName>
    </submittedName>
</protein>
<feature type="domain" description="NAD-dependent epimerase/dehydratase" evidence="1">
    <location>
        <begin position="4"/>
        <end position="231"/>
    </location>
</feature>
<accession>A0A9W9K9V7</accession>
<evidence type="ECO:0000313" key="3">
    <source>
        <dbReference type="Proteomes" id="UP001149165"/>
    </source>
</evidence>
<reference evidence="2" key="2">
    <citation type="journal article" date="2023" name="IMA Fungus">
        <title>Comparative genomic study of the Penicillium genus elucidates a diverse pangenome and 15 lateral gene transfer events.</title>
        <authorList>
            <person name="Petersen C."/>
            <person name="Sorensen T."/>
            <person name="Nielsen M.R."/>
            <person name="Sondergaard T.E."/>
            <person name="Sorensen J.L."/>
            <person name="Fitzpatrick D.A."/>
            <person name="Frisvad J.C."/>
            <person name="Nielsen K.L."/>
        </authorList>
    </citation>
    <scope>NUCLEOTIDE SEQUENCE</scope>
    <source>
        <strain evidence="2">IBT 30069</strain>
    </source>
</reference>
<dbReference type="InterPro" id="IPR051783">
    <property type="entry name" value="NAD(P)-dependent_oxidoreduct"/>
</dbReference>
<dbReference type="GO" id="GO:0004029">
    <property type="term" value="F:aldehyde dehydrogenase (NAD+) activity"/>
    <property type="evidence" value="ECO:0007669"/>
    <property type="project" value="TreeGrafter"/>
</dbReference>
<dbReference type="InterPro" id="IPR001509">
    <property type="entry name" value="Epimerase_deHydtase"/>
</dbReference>
<evidence type="ECO:0000259" key="1">
    <source>
        <dbReference type="Pfam" id="PF01370"/>
    </source>
</evidence>
<reference evidence="2" key="1">
    <citation type="submission" date="2022-11" db="EMBL/GenBank/DDBJ databases">
        <authorList>
            <person name="Petersen C."/>
        </authorList>
    </citation>
    <scope>NUCLEOTIDE SEQUENCE</scope>
    <source>
        <strain evidence="2">IBT 30069</strain>
    </source>
</reference>
<dbReference type="PANTHER" id="PTHR48079">
    <property type="entry name" value="PROTEIN YEEZ"/>
    <property type="match status" value="1"/>
</dbReference>
<keyword evidence="3" id="KW-1185">Reference proteome</keyword>
<name>A0A9W9K9V7_9EURO</name>
<dbReference type="AlphaFoldDB" id="A0A9W9K9V7"/>
<dbReference type="PANTHER" id="PTHR48079:SF6">
    <property type="entry name" value="NAD(P)-BINDING DOMAIN-CONTAINING PROTEIN-RELATED"/>
    <property type="match status" value="1"/>
</dbReference>
<dbReference type="Gene3D" id="3.40.50.720">
    <property type="entry name" value="NAD(P)-binding Rossmann-like Domain"/>
    <property type="match status" value="2"/>
</dbReference>
<dbReference type="InterPro" id="IPR036291">
    <property type="entry name" value="NAD(P)-bd_dom_sf"/>
</dbReference>
<gene>
    <name evidence="2" type="ORF">N7456_008103</name>
</gene>
<dbReference type="GO" id="GO:0005737">
    <property type="term" value="C:cytoplasm"/>
    <property type="evidence" value="ECO:0007669"/>
    <property type="project" value="TreeGrafter"/>
</dbReference>